<name>A0A5B0RCN3_PUCGR</name>
<sequence length="578" mass="64195">MPGSIAAGNASQTLRVADAGSNVNSTPGYHLPTASHENRPSVAAEDAPEPELHEIGSIDDEDINSIIGFRGDVAPSELGDVPVDEPGSLPSVVFMIPLPPPVVGRRSKNTTPFLIYSPPRRPYERPQKNEEGKRPKEKLFKRVVRIYQKEVRKGEQVKRKEIPNEGKFRKVVKARAALVRGASMMSQWLPSSCVETLARVPPKHKLGEILVLYPEFSGETSPEGSDQPYQPTEEDLLHDLNVLLRKTKKGIVVRLVVVSCFLPIAAGIDFFAPVFFVEISIAYLAFQIYGLRKVKALTSKKSSQKKIKGSDKATEQSIEASSSQAVEIGMEESAGTPTDASADSYFRVHTADQEIFEPVMKLLYNICSRIDPLSFPPSTAEEIQPSERFETLAEQEGSGSEPISAASKKTVLPPTLHKPAPEMVRKMIEAFQQNLPQEIVDRYDLDEERLANDLARYLKKASVEYVTSLKGRPESGMIKRTKKWFAKRTLVKQERKEKRGVKKQIKAELAEQTALDLAEAARIQEENELANPETAITEAEPLTRKTEKMLKKQNAKEEKLLKKAAKGIKKKGKNPVVA</sequence>
<feature type="transmembrane region" description="Helical" evidence="2">
    <location>
        <begin position="251"/>
        <end position="268"/>
    </location>
</feature>
<dbReference type="AlphaFoldDB" id="A0A5B0RCN3"/>
<reference evidence="3 4" key="1">
    <citation type="submission" date="2019-05" db="EMBL/GenBank/DDBJ databases">
        <title>Emergence of the Ug99 lineage of the wheat stem rust pathogen through somatic hybridization.</title>
        <authorList>
            <person name="Li F."/>
            <person name="Upadhyaya N.M."/>
            <person name="Sperschneider J."/>
            <person name="Matny O."/>
            <person name="Nguyen-Phuc H."/>
            <person name="Mago R."/>
            <person name="Raley C."/>
            <person name="Miller M.E."/>
            <person name="Silverstein K.A.T."/>
            <person name="Henningsen E."/>
            <person name="Hirsch C.D."/>
            <person name="Visser B."/>
            <person name="Pretorius Z.A."/>
            <person name="Steffenson B.J."/>
            <person name="Schwessinger B."/>
            <person name="Dodds P.N."/>
            <person name="Figueroa M."/>
        </authorList>
    </citation>
    <scope>NUCLEOTIDE SEQUENCE [LARGE SCALE GENOMIC DNA]</scope>
    <source>
        <strain evidence="3 4">Ug99</strain>
    </source>
</reference>
<proteinExistence type="predicted"/>
<keyword evidence="2" id="KW-0812">Transmembrane</keyword>
<evidence type="ECO:0000313" key="4">
    <source>
        <dbReference type="Proteomes" id="UP000325313"/>
    </source>
</evidence>
<accession>A0A5B0RCN3</accession>
<protein>
    <submittedName>
        <fullName evidence="3">Uncharacterized protein</fullName>
    </submittedName>
</protein>
<feature type="compositionally biased region" description="Polar residues" evidence="1">
    <location>
        <begin position="315"/>
        <end position="324"/>
    </location>
</feature>
<evidence type="ECO:0000313" key="3">
    <source>
        <dbReference type="EMBL" id="KAA1122564.1"/>
    </source>
</evidence>
<feature type="region of interest" description="Disordered" evidence="1">
    <location>
        <begin position="109"/>
        <end position="135"/>
    </location>
</feature>
<dbReference type="EMBL" id="VDEP01000236">
    <property type="protein sequence ID" value="KAA1122564.1"/>
    <property type="molecule type" value="Genomic_DNA"/>
</dbReference>
<dbReference type="Proteomes" id="UP000325313">
    <property type="component" value="Unassembled WGS sequence"/>
</dbReference>
<keyword evidence="2" id="KW-1133">Transmembrane helix</keyword>
<feature type="region of interest" description="Disordered" evidence="1">
    <location>
        <begin position="378"/>
        <end position="416"/>
    </location>
</feature>
<evidence type="ECO:0000256" key="1">
    <source>
        <dbReference type="SAM" id="MobiDB-lite"/>
    </source>
</evidence>
<feature type="region of interest" description="Disordered" evidence="1">
    <location>
        <begin position="1"/>
        <end position="49"/>
    </location>
</feature>
<comment type="caution">
    <text evidence="3">The sequence shown here is derived from an EMBL/GenBank/DDBJ whole genome shotgun (WGS) entry which is preliminary data.</text>
</comment>
<evidence type="ECO:0000256" key="2">
    <source>
        <dbReference type="SAM" id="Phobius"/>
    </source>
</evidence>
<feature type="region of interest" description="Disordered" evidence="1">
    <location>
        <begin position="305"/>
        <end position="324"/>
    </location>
</feature>
<feature type="compositionally biased region" description="Basic and acidic residues" evidence="1">
    <location>
        <begin position="121"/>
        <end position="135"/>
    </location>
</feature>
<keyword evidence="2" id="KW-0472">Membrane</keyword>
<gene>
    <name evidence="3" type="ORF">PGTUg99_037796</name>
</gene>
<organism evidence="3 4">
    <name type="scientific">Puccinia graminis f. sp. tritici</name>
    <dbReference type="NCBI Taxonomy" id="56615"/>
    <lineage>
        <taxon>Eukaryota</taxon>
        <taxon>Fungi</taxon>
        <taxon>Dikarya</taxon>
        <taxon>Basidiomycota</taxon>
        <taxon>Pucciniomycotina</taxon>
        <taxon>Pucciniomycetes</taxon>
        <taxon>Pucciniales</taxon>
        <taxon>Pucciniaceae</taxon>
        <taxon>Puccinia</taxon>
    </lineage>
</organism>